<keyword evidence="2" id="KW-1185">Reference proteome</keyword>
<evidence type="ECO:0000313" key="1">
    <source>
        <dbReference type="EMBL" id="WDM71560.1"/>
    </source>
</evidence>
<dbReference type="Gene3D" id="3.20.20.70">
    <property type="entry name" value="Aldolase class I"/>
    <property type="match status" value="1"/>
</dbReference>
<dbReference type="EMBL" id="CP082214">
    <property type="protein sequence ID" value="WDM71560.1"/>
    <property type="molecule type" value="Genomic_DNA"/>
</dbReference>
<organism evidence="1 2">
    <name type="scientific">Xanthomonas cucurbitae</name>
    <dbReference type="NCBI Taxonomy" id="56453"/>
    <lineage>
        <taxon>Bacteria</taxon>
        <taxon>Pseudomonadati</taxon>
        <taxon>Pseudomonadota</taxon>
        <taxon>Gammaproteobacteria</taxon>
        <taxon>Lysobacterales</taxon>
        <taxon>Lysobacteraceae</taxon>
        <taxon>Xanthomonas</taxon>
    </lineage>
</organism>
<dbReference type="SUPFAM" id="SSF102114">
    <property type="entry name" value="Radical SAM enzymes"/>
    <property type="match status" value="1"/>
</dbReference>
<dbReference type="PANTHER" id="PTHR43273">
    <property type="entry name" value="ANAEROBIC SULFATASE-MATURATING ENZYME HOMOLOG ASLB-RELATED"/>
    <property type="match status" value="1"/>
</dbReference>
<evidence type="ECO:0008006" key="3">
    <source>
        <dbReference type="Google" id="ProtNLM"/>
    </source>
</evidence>
<reference evidence="1 2" key="1">
    <citation type="submission" date="2021-08" db="EMBL/GenBank/DDBJ databases">
        <title>Genome sequences of Xanthomonas cucurbitae isolates from 5 Midwestern US states.</title>
        <authorList>
            <person name="Hind S.R."/>
        </authorList>
    </citation>
    <scope>NUCLEOTIDE SEQUENCE [LARGE SCALE GENOMIC DNA]</scope>
    <source>
        <strain evidence="1 2">OH_261</strain>
    </source>
</reference>
<dbReference type="InterPro" id="IPR058240">
    <property type="entry name" value="rSAM_sf"/>
</dbReference>
<protein>
    <recommendedName>
        <fullName evidence="3">SPASM domain-containing protein</fullName>
    </recommendedName>
</protein>
<dbReference type="RefSeq" id="WP_211293021.1">
    <property type="nucleotide sequence ID" value="NZ_CP082213.1"/>
</dbReference>
<dbReference type="Proteomes" id="UP001214201">
    <property type="component" value="Chromosome"/>
</dbReference>
<name>A0ABY7YCH5_9XANT</name>
<dbReference type="PANTHER" id="PTHR43273:SF8">
    <property type="entry name" value="RADICAL SAM DOMAIN PROTEIN"/>
    <property type="match status" value="1"/>
</dbReference>
<evidence type="ECO:0000313" key="2">
    <source>
        <dbReference type="Proteomes" id="UP001214201"/>
    </source>
</evidence>
<accession>A0ABY7YCH5</accession>
<proteinExistence type="predicted"/>
<dbReference type="InterPro" id="IPR013785">
    <property type="entry name" value="Aldolase_TIM"/>
</dbReference>
<sequence>MTKEILDVCDEANVSLSISIDGPEEVHDRFRVGKKGQGTHSQTRAGITLLKAHPSTERIFSGVLAVIDPRSPPAEVYAYLTSLGSPSIDFLYRDGNHSILPYGKAAAQSVEYGRWLEVVLDCYLADMNPPKIRFLDDLIKLVLGGKGVKEGLGEMDYGILIVDTDGSITKNDTLKSTKPGADRFDQAWSVHTHGFSELVQSEEFARYHEIQRPTASRCRSCAELPVCGGGMPLHRWSQDNGLNNPSVYCFDQLHIIGSIRERLRNEGLTA</sequence>
<gene>
    <name evidence="1" type="ORF">K6978_19945</name>
</gene>
<dbReference type="InterPro" id="IPR023867">
    <property type="entry name" value="Sulphatase_maturase_rSAM"/>
</dbReference>